<evidence type="ECO:0000256" key="1">
    <source>
        <dbReference type="SAM" id="MobiDB-lite"/>
    </source>
</evidence>
<evidence type="ECO:0000313" key="3">
    <source>
        <dbReference type="Proteomes" id="UP001189624"/>
    </source>
</evidence>
<reference evidence="2" key="1">
    <citation type="submission" date="2023-10" db="EMBL/GenBank/DDBJ databases">
        <authorList>
            <person name="Domelevo Entfellner J.-B."/>
        </authorList>
    </citation>
    <scope>NUCLEOTIDE SEQUENCE</scope>
</reference>
<protein>
    <submittedName>
        <fullName evidence="2">Uncharacterized protein</fullName>
    </submittedName>
</protein>
<accession>A0AA86SUF0</accession>
<gene>
    <name evidence="2" type="ORF">AYBTSS11_LOCUS24984</name>
</gene>
<keyword evidence="3" id="KW-1185">Reference proteome</keyword>
<organism evidence="2 3">
    <name type="scientific">Sphenostylis stenocarpa</name>
    <dbReference type="NCBI Taxonomy" id="92480"/>
    <lineage>
        <taxon>Eukaryota</taxon>
        <taxon>Viridiplantae</taxon>
        <taxon>Streptophyta</taxon>
        <taxon>Embryophyta</taxon>
        <taxon>Tracheophyta</taxon>
        <taxon>Spermatophyta</taxon>
        <taxon>Magnoliopsida</taxon>
        <taxon>eudicotyledons</taxon>
        <taxon>Gunneridae</taxon>
        <taxon>Pentapetalae</taxon>
        <taxon>rosids</taxon>
        <taxon>fabids</taxon>
        <taxon>Fabales</taxon>
        <taxon>Fabaceae</taxon>
        <taxon>Papilionoideae</taxon>
        <taxon>50 kb inversion clade</taxon>
        <taxon>NPAAA clade</taxon>
        <taxon>indigoferoid/millettioid clade</taxon>
        <taxon>Phaseoleae</taxon>
        <taxon>Sphenostylis</taxon>
    </lineage>
</organism>
<sequence>MSKIYEEGTHWPYTKLVKVGLLEGGCFPEIWVWREYMLHAEAIDDELHDLNTYIGSKEDRSPQVSPKMKGRGRYLRTS</sequence>
<evidence type="ECO:0000313" key="2">
    <source>
        <dbReference type="EMBL" id="CAJ1972927.1"/>
    </source>
</evidence>
<name>A0AA86SUF0_9FABA</name>
<feature type="region of interest" description="Disordered" evidence="1">
    <location>
        <begin position="57"/>
        <end position="78"/>
    </location>
</feature>
<dbReference type="Gramene" id="rna-AYBTSS11_LOCUS24984">
    <property type="protein sequence ID" value="CAJ1972927.1"/>
    <property type="gene ID" value="gene-AYBTSS11_LOCUS24984"/>
</dbReference>
<dbReference type="EMBL" id="OY731405">
    <property type="protein sequence ID" value="CAJ1972927.1"/>
    <property type="molecule type" value="Genomic_DNA"/>
</dbReference>
<dbReference type="Proteomes" id="UP001189624">
    <property type="component" value="Chromosome 8"/>
</dbReference>
<dbReference type="AlphaFoldDB" id="A0AA86SUF0"/>
<proteinExistence type="predicted"/>
<feature type="compositionally biased region" description="Basic residues" evidence="1">
    <location>
        <begin position="68"/>
        <end position="78"/>
    </location>
</feature>